<dbReference type="Proteomes" id="UP001493487">
    <property type="component" value="Unassembled WGS sequence"/>
</dbReference>
<reference evidence="2 3" key="1">
    <citation type="journal article" date="2023" name="Genome Announc.">
        <title>Pan-Genome Analyses of the Genus Cohnella and Proposal of the Novel Species Cohnella silvisoli sp. nov., Isolated from Forest Soil.</title>
        <authorList>
            <person name="Wang C."/>
            <person name="Mao L."/>
            <person name="Bao G."/>
            <person name="Zhu H."/>
        </authorList>
    </citation>
    <scope>NUCLEOTIDE SEQUENCE [LARGE SCALE GENOMIC DNA]</scope>
    <source>
        <strain evidence="2 3">NL03-T5-1</strain>
    </source>
</reference>
<keyword evidence="1" id="KW-1133">Transmembrane helix</keyword>
<feature type="transmembrane region" description="Helical" evidence="1">
    <location>
        <begin position="17"/>
        <end position="40"/>
    </location>
</feature>
<dbReference type="RefSeq" id="WP_232184916.1">
    <property type="nucleotide sequence ID" value="NZ_JAIOAP010000003.1"/>
</dbReference>
<keyword evidence="3" id="KW-1185">Reference proteome</keyword>
<evidence type="ECO:0008006" key="4">
    <source>
        <dbReference type="Google" id="ProtNLM"/>
    </source>
</evidence>
<name>A0ABV1KZE6_9BACL</name>
<proteinExistence type="predicted"/>
<sequence>MQSFTYDDGKQSKYKKLYITIVLLIVIVISLVVVYMMYFVPKGKYADAKTFMLDRKYEQAISIFAELHGYERSKEYLTESKYLLGKQYVANKDFKKGIEVFEEIKGYKDTEQHLENLAFRTVYEGTWEDKYGNLQLIFKGDNVTRVFFPGTPDMIVVNWSISWEDLDLIDANGTKYTFKNNTIHENSADELTAYTKKSDSTDAPEEKLE</sequence>
<evidence type="ECO:0000313" key="3">
    <source>
        <dbReference type="Proteomes" id="UP001493487"/>
    </source>
</evidence>
<accession>A0ABV1KZE6</accession>
<organism evidence="2 3">
    <name type="scientific">Cohnella silvisoli</name>
    <dbReference type="NCBI Taxonomy" id="2873699"/>
    <lineage>
        <taxon>Bacteria</taxon>
        <taxon>Bacillati</taxon>
        <taxon>Bacillota</taxon>
        <taxon>Bacilli</taxon>
        <taxon>Bacillales</taxon>
        <taxon>Paenibacillaceae</taxon>
        <taxon>Cohnella</taxon>
    </lineage>
</organism>
<protein>
    <recommendedName>
        <fullName evidence="4">Tetratricopeptide repeat protein</fullName>
    </recommendedName>
</protein>
<dbReference type="EMBL" id="JASKHM010000013">
    <property type="protein sequence ID" value="MEQ4484882.1"/>
    <property type="molecule type" value="Genomic_DNA"/>
</dbReference>
<dbReference type="Gene3D" id="1.25.40.10">
    <property type="entry name" value="Tetratricopeptide repeat domain"/>
    <property type="match status" value="1"/>
</dbReference>
<keyword evidence="1" id="KW-0812">Transmembrane</keyword>
<comment type="caution">
    <text evidence="2">The sequence shown here is derived from an EMBL/GenBank/DDBJ whole genome shotgun (WGS) entry which is preliminary data.</text>
</comment>
<evidence type="ECO:0000256" key="1">
    <source>
        <dbReference type="SAM" id="Phobius"/>
    </source>
</evidence>
<keyword evidence="1" id="KW-0472">Membrane</keyword>
<dbReference type="InterPro" id="IPR011990">
    <property type="entry name" value="TPR-like_helical_dom_sf"/>
</dbReference>
<evidence type="ECO:0000313" key="2">
    <source>
        <dbReference type="EMBL" id="MEQ4484882.1"/>
    </source>
</evidence>
<gene>
    <name evidence="2" type="ORF">QJS35_21065</name>
</gene>